<evidence type="ECO:0000313" key="1">
    <source>
        <dbReference type="EMBL" id="KAJ2968004.1"/>
    </source>
</evidence>
<evidence type="ECO:0000313" key="2">
    <source>
        <dbReference type="Proteomes" id="UP001144978"/>
    </source>
</evidence>
<comment type="caution">
    <text evidence="1">The sequence shown here is derived from an EMBL/GenBank/DDBJ whole genome shotgun (WGS) entry which is preliminary data.</text>
</comment>
<dbReference type="EMBL" id="JANSHE010006151">
    <property type="protein sequence ID" value="KAJ2968004.1"/>
    <property type="molecule type" value="Genomic_DNA"/>
</dbReference>
<keyword evidence="2" id="KW-1185">Reference proteome</keyword>
<protein>
    <submittedName>
        <fullName evidence="1">Uncharacterized protein</fullName>
    </submittedName>
</protein>
<dbReference type="Proteomes" id="UP001144978">
    <property type="component" value="Unassembled WGS sequence"/>
</dbReference>
<organism evidence="1 2">
    <name type="scientific">Trametes sanguinea</name>
    <dbReference type="NCBI Taxonomy" id="158606"/>
    <lineage>
        <taxon>Eukaryota</taxon>
        <taxon>Fungi</taxon>
        <taxon>Dikarya</taxon>
        <taxon>Basidiomycota</taxon>
        <taxon>Agaricomycotina</taxon>
        <taxon>Agaricomycetes</taxon>
        <taxon>Polyporales</taxon>
        <taxon>Polyporaceae</taxon>
        <taxon>Trametes</taxon>
    </lineage>
</organism>
<sequence length="236" mass="25219">MEFQAMFQTIHQSYVDSLFDSWASVDVDADAMDYWAPGGKELEMDVREEAEEAEGMDWELGSPEVAEATEELLTPETPALETPPGLNLPGVVVDLEWLLEPTEWIDRDLIAAIMNSVTDEDVLSDPQPSKALPAASASPITPAMVGLPFPNSAVAIREQSWDSGTPFSNGGGDIPIDPALSEPPLDPALMAESGVYANAEVSVARVQGVCAKFATRSGGTRRVASSCLYASRGCRS</sequence>
<name>A0ACC1MP00_9APHY</name>
<reference evidence="1" key="1">
    <citation type="submission" date="2022-08" db="EMBL/GenBank/DDBJ databases">
        <title>Genome Sequence of Pycnoporus sanguineus.</title>
        <authorList>
            <person name="Buettner E."/>
        </authorList>
    </citation>
    <scope>NUCLEOTIDE SEQUENCE</scope>
    <source>
        <strain evidence="1">CG-C14</strain>
    </source>
</reference>
<gene>
    <name evidence="1" type="ORF">NUW54_g13343</name>
</gene>
<proteinExistence type="predicted"/>
<accession>A0ACC1MP00</accession>